<dbReference type="PANTHER" id="PTHR43233">
    <property type="entry name" value="FAMILY N-ACETYLTRANSFERASE, PUTATIVE (AFU_ORTHOLOGUE AFUA_6G03350)-RELATED"/>
    <property type="match status" value="1"/>
</dbReference>
<evidence type="ECO:0000313" key="2">
    <source>
        <dbReference type="EMBL" id="AYL95491.1"/>
    </source>
</evidence>
<proteinExistence type="predicted"/>
<dbReference type="AlphaFoldDB" id="A0A494VNY8"/>
<dbReference type="Proteomes" id="UP000270046">
    <property type="component" value="Chromosome"/>
</dbReference>
<dbReference type="InterPro" id="IPR000182">
    <property type="entry name" value="GNAT_dom"/>
</dbReference>
<dbReference type="EMBL" id="CP032869">
    <property type="protein sequence ID" value="AYL95491.1"/>
    <property type="molecule type" value="Genomic_DNA"/>
</dbReference>
<dbReference type="CDD" id="cd04301">
    <property type="entry name" value="NAT_SF"/>
    <property type="match status" value="1"/>
</dbReference>
<sequence>MTTVIMNDDAFEKRGFKISTDKNLLNVDVIYDFLNNDSYWAKGIPRQKLARAIENSMCFGIYFNDQQAGFARVVTDNATFAYICDVFVLPDYRGKSLSKWLVQTIIKHPDLKGLRRWSLATADAHNLYNQFGFSPLAKPESWMEIYTPYIKPQ</sequence>
<dbReference type="PROSITE" id="PS51186">
    <property type="entry name" value="GNAT"/>
    <property type="match status" value="1"/>
</dbReference>
<dbReference type="PANTHER" id="PTHR43233:SF1">
    <property type="entry name" value="FAMILY N-ACETYLTRANSFERASE, PUTATIVE (AFU_ORTHOLOGUE AFUA_6G03350)-RELATED"/>
    <property type="match status" value="1"/>
</dbReference>
<reference evidence="2 3" key="1">
    <citation type="submission" date="2018-10" db="EMBL/GenBank/DDBJ databases">
        <title>Genome sequencing of Mucilaginibacter sp. HYN0043.</title>
        <authorList>
            <person name="Kim M."/>
            <person name="Yi H."/>
        </authorList>
    </citation>
    <scope>NUCLEOTIDE SEQUENCE [LARGE SCALE GENOMIC DNA]</scope>
    <source>
        <strain evidence="2 3">HYN0043</strain>
    </source>
</reference>
<accession>A0A494VNY8</accession>
<dbReference type="OrthoDB" id="3216107at2"/>
<organism evidence="2 3">
    <name type="scientific">Mucilaginibacter celer</name>
    <dbReference type="NCBI Taxonomy" id="2305508"/>
    <lineage>
        <taxon>Bacteria</taxon>
        <taxon>Pseudomonadati</taxon>
        <taxon>Bacteroidota</taxon>
        <taxon>Sphingobacteriia</taxon>
        <taxon>Sphingobacteriales</taxon>
        <taxon>Sphingobacteriaceae</taxon>
        <taxon>Mucilaginibacter</taxon>
    </lineage>
</organism>
<dbReference type="InterPro" id="IPR016181">
    <property type="entry name" value="Acyl_CoA_acyltransferase"/>
</dbReference>
<dbReference type="Pfam" id="PF00583">
    <property type="entry name" value="Acetyltransf_1"/>
    <property type="match status" value="1"/>
</dbReference>
<keyword evidence="2" id="KW-0808">Transferase</keyword>
<dbReference type="KEGG" id="muh:HYN43_009380"/>
<dbReference type="GO" id="GO:0016747">
    <property type="term" value="F:acyltransferase activity, transferring groups other than amino-acyl groups"/>
    <property type="evidence" value="ECO:0007669"/>
    <property type="project" value="InterPro"/>
</dbReference>
<evidence type="ECO:0000313" key="3">
    <source>
        <dbReference type="Proteomes" id="UP000270046"/>
    </source>
</evidence>
<dbReference type="InterPro" id="IPR053144">
    <property type="entry name" value="Acetyltransferase_Butenolide"/>
</dbReference>
<evidence type="ECO:0000259" key="1">
    <source>
        <dbReference type="PROSITE" id="PS51186"/>
    </source>
</evidence>
<feature type="domain" description="N-acetyltransferase" evidence="1">
    <location>
        <begin position="16"/>
        <end position="148"/>
    </location>
</feature>
<protein>
    <submittedName>
        <fullName evidence="2">GNAT family N-acetyltransferase</fullName>
    </submittedName>
</protein>
<dbReference type="Gene3D" id="3.40.630.30">
    <property type="match status" value="1"/>
</dbReference>
<keyword evidence="3" id="KW-1185">Reference proteome</keyword>
<gene>
    <name evidence="2" type="ORF">HYN43_009380</name>
</gene>
<dbReference type="SUPFAM" id="SSF55729">
    <property type="entry name" value="Acyl-CoA N-acyltransferases (Nat)"/>
    <property type="match status" value="1"/>
</dbReference>
<dbReference type="RefSeq" id="WP_119411450.1">
    <property type="nucleotide sequence ID" value="NZ_CP032869.1"/>
</dbReference>
<name>A0A494VNY8_9SPHI</name>